<dbReference type="InterPro" id="IPR023485">
    <property type="entry name" value="Ptyr_pPase"/>
</dbReference>
<evidence type="ECO:0000313" key="4">
    <source>
        <dbReference type="Proteomes" id="UP000182977"/>
    </source>
</evidence>
<dbReference type="SMART" id="SM00226">
    <property type="entry name" value="LMWPc"/>
    <property type="match status" value="1"/>
</dbReference>
<dbReference type="SUPFAM" id="SSF52788">
    <property type="entry name" value="Phosphotyrosine protein phosphatases I"/>
    <property type="match status" value="1"/>
</dbReference>
<dbReference type="NCBIfam" id="NF046112">
    <property type="entry name" value="MSMEG_6209_Nter"/>
    <property type="match status" value="1"/>
</dbReference>
<dbReference type="InterPro" id="IPR036196">
    <property type="entry name" value="Ptyr_pPase_sf"/>
</dbReference>
<proteinExistence type="predicted"/>
<dbReference type="OrthoDB" id="9799372at2"/>
<gene>
    <name evidence="3" type="ORF">SAMN04488563_4633</name>
</gene>
<dbReference type="RefSeq" id="WP_046770023.1">
    <property type="nucleotide sequence ID" value="NZ_LBMC01000018.1"/>
</dbReference>
<dbReference type="PANTHER" id="PTHR43428">
    <property type="entry name" value="ARSENATE REDUCTASE"/>
    <property type="match status" value="1"/>
</dbReference>
<dbReference type="Gene3D" id="3.40.50.2300">
    <property type="match status" value="1"/>
</dbReference>
<organism evidence="3 4">
    <name type="scientific">Jiangella alkaliphila</name>
    <dbReference type="NCBI Taxonomy" id="419479"/>
    <lineage>
        <taxon>Bacteria</taxon>
        <taxon>Bacillati</taxon>
        <taxon>Actinomycetota</taxon>
        <taxon>Actinomycetes</taxon>
        <taxon>Jiangellales</taxon>
        <taxon>Jiangellaceae</taxon>
        <taxon>Jiangella</taxon>
    </lineage>
</organism>
<dbReference type="EMBL" id="LT629791">
    <property type="protein sequence ID" value="SDU73910.1"/>
    <property type="molecule type" value="Genomic_DNA"/>
</dbReference>
<dbReference type="InterPro" id="IPR048716">
    <property type="entry name" value="Phosphatase-like_N"/>
</dbReference>
<dbReference type="Pfam" id="PF21234">
    <property type="entry name" value="Phosphatase-like_N"/>
    <property type="match status" value="1"/>
</dbReference>
<dbReference type="Proteomes" id="UP000182977">
    <property type="component" value="Chromosome I"/>
</dbReference>
<dbReference type="STRING" id="419479.SAMN04488563_4633"/>
<keyword evidence="4" id="KW-1185">Reference proteome</keyword>
<keyword evidence="1" id="KW-0059">Arsenical resistance</keyword>
<dbReference type="Gene3D" id="1.10.8.1060">
    <property type="entry name" value="Corynebacterium glutamicum thioredoxin-dependent arsenate reductase, N-terminal domain"/>
    <property type="match status" value="1"/>
</dbReference>
<dbReference type="PANTHER" id="PTHR43428:SF1">
    <property type="entry name" value="ARSENATE REDUCTASE"/>
    <property type="match status" value="1"/>
</dbReference>
<evidence type="ECO:0000259" key="2">
    <source>
        <dbReference type="SMART" id="SM00226"/>
    </source>
</evidence>
<feature type="domain" description="Phosphotyrosine protein phosphatase I" evidence="2">
    <location>
        <begin position="82"/>
        <end position="207"/>
    </location>
</feature>
<dbReference type="AlphaFoldDB" id="A0A1H2KYY1"/>
<protein>
    <submittedName>
        <fullName evidence="3">Protein-tyrosine-phosphatase</fullName>
    </submittedName>
</protein>
<name>A0A1H2KYY1_9ACTN</name>
<dbReference type="GO" id="GO:0046685">
    <property type="term" value="P:response to arsenic-containing substance"/>
    <property type="evidence" value="ECO:0007669"/>
    <property type="project" value="UniProtKB-KW"/>
</dbReference>
<evidence type="ECO:0000256" key="1">
    <source>
        <dbReference type="ARBA" id="ARBA00022849"/>
    </source>
</evidence>
<sequence>MTQPDGLLSADAVLDRIGERLAHRFTGIVTAETVHRLVAESYVALLRTSAVKQHVPSLTEHFALERLTAVTQASGATVKAVPEVLFVCEQNAGRSQIAAALLDRIAIGRVHVRSAGSHPAGDLHPETRRLLEQVGADVATAFPKPLTDDVVRAADVVITMGCGDACPVYPGKRYEDWDVADPDGADDARLAAIHDDLDGRVHALLADLIDTESR</sequence>
<dbReference type="Pfam" id="PF01451">
    <property type="entry name" value="LMWPc"/>
    <property type="match status" value="1"/>
</dbReference>
<evidence type="ECO:0000313" key="3">
    <source>
        <dbReference type="EMBL" id="SDU73910.1"/>
    </source>
</evidence>
<accession>A0A1H2KYY1</accession>
<reference evidence="4" key="1">
    <citation type="submission" date="2016-10" db="EMBL/GenBank/DDBJ databases">
        <authorList>
            <person name="Varghese N."/>
            <person name="Submissions S."/>
        </authorList>
    </citation>
    <scope>NUCLEOTIDE SEQUENCE [LARGE SCALE GENOMIC DNA]</scope>
    <source>
        <strain evidence="4">DSM 45079</strain>
    </source>
</reference>